<dbReference type="PANTHER" id="PTHR30589">
    <property type="entry name" value="PROLIPOPROTEIN DIACYLGLYCERYL TRANSFERASE"/>
    <property type="match status" value="1"/>
</dbReference>
<dbReference type="PROSITE" id="PS01311">
    <property type="entry name" value="LGT"/>
    <property type="match status" value="1"/>
</dbReference>
<dbReference type="Pfam" id="PF01790">
    <property type="entry name" value="LGT"/>
    <property type="match status" value="1"/>
</dbReference>
<dbReference type="UniPathway" id="UPA00664"/>
<protein>
    <recommendedName>
        <fullName evidence="7">Phosphatidylglycerol--prolipoprotein diacylglyceryl transferase</fullName>
        <ecNumber evidence="7">2.5.1.145</ecNumber>
    </recommendedName>
</protein>
<feature type="transmembrane region" description="Helical" evidence="7">
    <location>
        <begin position="51"/>
        <end position="74"/>
    </location>
</feature>
<evidence type="ECO:0000256" key="3">
    <source>
        <dbReference type="ARBA" id="ARBA00022679"/>
    </source>
</evidence>
<feature type="transmembrane region" description="Helical" evidence="7">
    <location>
        <begin position="203"/>
        <end position="221"/>
    </location>
</feature>
<dbReference type="PANTHER" id="PTHR30589:SF0">
    <property type="entry name" value="PHOSPHATIDYLGLYCEROL--PROLIPOPROTEIN DIACYLGLYCERYL TRANSFERASE"/>
    <property type="match status" value="1"/>
</dbReference>
<keyword evidence="2 7" id="KW-1003">Cell membrane</keyword>
<evidence type="ECO:0000256" key="4">
    <source>
        <dbReference type="ARBA" id="ARBA00022692"/>
    </source>
</evidence>
<feature type="binding site" evidence="7">
    <location>
        <position position="137"/>
    </location>
    <ligand>
        <name>a 1,2-diacyl-sn-glycero-3-phospho-(1'-sn-glycerol)</name>
        <dbReference type="ChEBI" id="CHEBI:64716"/>
    </ligand>
</feature>
<evidence type="ECO:0000256" key="5">
    <source>
        <dbReference type="ARBA" id="ARBA00022989"/>
    </source>
</evidence>
<feature type="transmembrane region" description="Helical" evidence="7">
    <location>
        <begin position="233"/>
        <end position="255"/>
    </location>
</feature>
<dbReference type="EMBL" id="OBQF01000006">
    <property type="protein sequence ID" value="SOC44345.1"/>
    <property type="molecule type" value="Genomic_DNA"/>
</dbReference>
<comment type="subcellular location">
    <subcellularLocation>
        <location evidence="7">Cell membrane</location>
        <topology evidence="7">Multi-pass membrane protein</topology>
    </subcellularLocation>
</comment>
<dbReference type="InterPro" id="IPR001640">
    <property type="entry name" value="Lgt"/>
</dbReference>
<dbReference type="Proteomes" id="UP000219412">
    <property type="component" value="Unassembled WGS sequence"/>
</dbReference>
<keyword evidence="3 7" id="KW-0808">Transferase</keyword>
<dbReference type="OrthoDB" id="871140at2"/>
<feature type="transmembrane region" description="Helical" evidence="7">
    <location>
        <begin position="20"/>
        <end position="39"/>
    </location>
</feature>
<evidence type="ECO:0000313" key="10">
    <source>
        <dbReference type="Proteomes" id="UP000219412"/>
    </source>
</evidence>
<feature type="transmembrane region" description="Helical" evidence="7">
    <location>
        <begin position="94"/>
        <end position="111"/>
    </location>
</feature>
<evidence type="ECO:0000256" key="7">
    <source>
        <dbReference type="HAMAP-Rule" id="MF_01147"/>
    </source>
</evidence>
<dbReference type="GO" id="GO:0005886">
    <property type="term" value="C:plasma membrane"/>
    <property type="evidence" value="ECO:0007669"/>
    <property type="project" value="UniProtKB-SubCell"/>
</dbReference>
<keyword evidence="6 7" id="KW-0472">Membrane</keyword>
<keyword evidence="4 7" id="KW-0812">Transmembrane</keyword>
<evidence type="ECO:0000256" key="2">
    <source>
        <dbReference type="ARBA" id="ARBA00022475"/>
    </source>
</evidence>
<dbReference type="NCBIfam" id="TIGR00544">
    <property type="entry name" value="lgt"/>
    <property type="match status" value="1"/>
</dbReference>
<organism evidence="9 10">
    <name type="scientific">Salinicoccus kekensis</name>
    <dbReference type="NCBI Taxonomy" id="714307"/>
    <lineage>
        <taxon>Bacteria</taxon>
        <taxon>Bacillati</taxon>
        <taxon>Bacillota</taxon>
        <taxon>Bacilli</taxon>
        <taxon>Bacillales</taxon>
        <taxon>Staphylococcaceae</taxon>
        <taxon>Salinicoccus</taxon>
    </lineage>
</organism>
<evidence type="ECO:0000256" key="6">
    <source>
        <dbReference type="ARBA" id="ARBA00023136"/>
    </source>
</evidence>
<sequence>MIYNIQPLDPVLISLGPLDLRWYGVIIAFGMLLGFLIANREANKKNMPEGMFVDLMFYIILFSLIGARLYYVLFNLDYYLQDPISIIMVNEGGMAIHGGLIGGILAGLIYCRRKNLSFFQVADIAAPSLILGQAIGRWGNFMNQEAHGGEVTRGFLESLMLPEFIINQMYIDGSYYHPTFLYESVWNIIGFVILLLLRPKLKIGQTMLLYLIYYSVGRFFIEGMRTDSLMIGDLLRTAQVVSILTIIAAIAIWIYRSNKYNLPKYGDVDGIYDPDGKRRKKRSGPKSRTVSKDHNKKHKRKK</sequence>
<dbReference type="EC" id="2.5.1.145" evidence="7"/>
<gene>
    <name evidence="7" type="primary">lgt</name>
    <name evidence="9" type="ORF">SAMN05878391_2299</name>
</gene>
<dbReference type="GO" id="GO:0008961">
    <property type="term" value="F:phosphatidylglycerol-prolipoprotein diacylglyceryl transferase activity"/>
    <property type="evidence" value="ECO:0007669"/>
    <property type="project" value="UniProtKB-UniRule"/>
</dbReference>
<dbReference type="RefSeq" id="WP_097042236.1">
    <property type="nucleotide sequence ID" value="NZ_OBQF01000006.1"/>
</dbReference>
<comment type="function">
    <text evidence="7">Catalyzes the transfer of the diacylglyceryl group from phosphatidylglycerol to the sulfhydryl group of the N-terminal cysteine of a prolipoprotein, the first step in the formation of mature lipoproteins.</text>
</comment>
<keyword evidence="9" id="KW-0449">Lipoprotein</keyword>
<comment type="catalytic activity">
    <reaction evidence="7">
        <text>L-cysteinyl-[prolipoprotein] + a 1,2-diacyl-sn-glycero-3-phospho-(1'-sn-glycerol) = an S-1,2-diacyl-sn-glyceryl-L-cysteinyl-[prolipoprotein] + sn-glycerol 1-phosphate + H(+)</text>
        <dbReference type="Rhea" id="RHEA:56712"/>
        <dbReference type="Rhea" id="RHEA-COMP:14679"/>
        <dbReference type="Rhea" id="RHEA-COMP:14680"/>
        <dbReference type="ChEBI" id="CHEBI:15378"/>
        <dbReference type="ChEBI" id="CHEBI:29950"/>
        <dbReference type="ChEBI" id="CHEBI:57685"/>
        <dbReference type="ChEBI" id="CHEBI:64716"/>
        <dbReference type="ChEBI" id="CHEBI:140658"/>
        <dbReference type="EC" id="2.5.1.145"/>
    </reaction>
</comment>
<keyword evidence="10" id="KW-1185">Reference proteome</keyword>
<accession>A0A285UR01</accession>
<evidence type="ECO:0000313" key="9">
    <source>
        <dbReference type="EMBL" id="SOC44345.1"/>
    </source>
</evidence>
<comment type="pathway">
    <text evidence="7">Protein modification; lipoprotein biosynthesis (diacylglyceryl transfer).</text>
</comment>
<feature type="region of interest" description="Disordered" evidence="8">
    <location>
        <begin position="271"/>
        <end position="302"/>
    </location>
</feature>
<dbReference type="AlphaFoldDB" id="A0A285UR01"/>
<evidence type="ECO:0000256" key="1">
    <source>
        <dbReference type="ARBA" id="ARBA00007150"/>
    </source>
</evidence>
<comment type="similarity">
    <text evidence="1 7">Belongs to the Lgt family.</text>
</comment>
<feature type="transmembrane region" description="Helical" evidence="7">
    <location>
        <begin position="179"/>
        <end position="197"/>
    </location>
</feature>
<proteinExistence type="inferred from homology"/>
<evidence type="ECO:0000256" key="8">
    <source>
        <dbReference type="SAM" id="MobiDB-lite"/>
    </source>
</evidence>
<keyword evidence="5 7" id="KW-1133">Transmembrane helix</keyword>
<dbReference type="HAMAP" id="MF_01147">
    <property type="entry name" value="Lgt"/>
    <property type="match status" value="1"/>
</dbReference>
<dbReference type="GO" id="GO:0042158">
    <property type="term" value="P:lipoprotein biosynthetic process"/>
    <property type="evidence" value="ECO:0007669"/>
    <property type="project" value="UniProtKB-UniRule"/>
</dbReference>
<reference evidence="10" key="1">
    <citation type="submission" date="2017-08" db="EMBL/GenBank/DDBJ databases">
        <authorList>
            <person name="Varghese N."/>
            <person name="Submissions S."/>
        </authorList>
    </citation>
    <scope>NUCLEOTIDE SEQUENCE [LARGE SCALE GENOMIC DNA]</scope>
    <source>
        <strain evidence="10">DSM 23173</strain>
    </source>
</reference>
<name>A0A285UR01_9STAP</name>